<dbReference type="Proteomes" id="UP000814176">
    <property type="component" value="Unassembled WGS sequence"/>
</dbReference>
<feature type="compositionally biased region" description="Basic and acidic residues" evidence="1">
    <location>
        <begin position="278"/>
        <end position="287"/>
    </location>
</feature>
<evidence type="ECO:0000256" key="1">
    <source>
        <dbReference type="SAM" id="MobiDB-lite"/>
    </source>
</evidence>
<sequence length="492" mass="54979">MCSSNIKAREFRQGVHHHHSGHFSRLLPCRIMHSARRTRGAIQAYAGNAGNFLGRTLEWPWYVFWANAFYGSVDPRKVVAGPQSELVLQQITNDDRVVLKKKVPDFVLHYLTGVPQDHHIDSFSQVTNHEELRQFYMGKFVVSVSVVLAVCEVKPVPDPDKIRAGERFWDDAADSMQSMQIEALADARNQVQLYFSAHVGVEHVVSIAMTGPFYCWRTFVRRDVRPISLNVDGTYDPEHEDDSSSQSLEGMVQDDQLASAHVEQDDSRAPAGAGPSNERPRRGEHQVKKYSNYELAAKELFDDEEEASAEEKNTTYEKFLGTAKKLKQAISKPKKDEEGVKRQGGSKQKRKGKANESEGKAKKDKGKGKPKPKGKGEVKGKAKVKSKIGKETDANDSGDNDAPKDGDKAKETNKNDNEANAPGPSDRPFPLLELPPFLADSSESSDEGHDSDPEDDGPGDGPGNEYGWSEWYHWDTIDGVKERNRMFNAIQR</sequence>
<dbReference type="RefSeq" id="XP_047781409.1">
    <property type="nucleotide sequence ID" value="XM_047926638.1"/>
</dbReference>
<feature type="compositionally biased region" description="Basic and acidic residues" evidence="1">
    <location>
        <begin position="401"/>
        <end position="417"/>
    </location>
</feature>
<reference evidence="2 3" key="1">
    <citation type="journal article" date="2021" name="Environ. Microbiol.">
        <title>Gene family expansions and transcriptome signatures uncover fungal adaptations to wood decay.</title>
        <authorList>
            <person name="Hage H."/>
            <person name="Miyauchi S."/>
            <person name="Viragh M."/>
            <person name="Drula E."/>
            <person name="Min B."/>
            <person name="Chaduli D."/>
            <person name="Navarro D."/>
            <person name="Favel A."/>
            <person name="Norest M."/>
            <person name="Lesage-Meessen L."/>
            <person name="Balint B."/>
            <person name="Merenyi Z."/>
            <person name="de Eugenio L."/>
            <person name="Morin E."/>
            <person name="Martinez A.T."/>
            <person name="Baldrian P."/>
            <person name="Stursova M."/>
            <person name="Martinez M.J."/>
            <person name="Novotny C."/>
            <person name="Magnuson J.K."/>
            <person name="Spatafora J.W."/>
            <person name="Maurice S."/>
            <person name="Pangilinan J."/>
            <person name="Andreopoulos W."/>
            <person name="LaButti K."/>
            <person name="Hundley H."/>
            <person name="Na H."/>
            <person name="Kuo A."/>
            <person name="Barry K."/>
            <person name="Lipzen A."/>
            <person name="Henrissat B."/>
            <person name="Riley R."/>
            <person name="Ahrendt S."/>
            <person name="Nagy L.G."/>
            <person name="Grigoriev I.V."/>
            <person name="Martin F."/>
            <person name="Rosso M.N."/>
        </authorList>
    </citation>
    <scope>NUCLEOTIDE SEQUENCE [LARGE SCALE GENOMIC DNA]</scope>
    <source>
        <strain evidence="2 3">CIRM-BRFM 1785</strain>
    </source>
</reference>
<protein>
    <submittedName>
        <fullName evidence="2">Uncharacterized protein</fullName>
    </submittedName>
</protein>
<name>A0ABQ8KMW7_9APHY</name>
<evidence type="ECO:0000313" key="3">
    <source>
        <dbReference type="Proteomes" id="UP000814176"/>
    </source>
</evidence>
<gene>
    <name evidence="2" type="ORF">C8Q71DRAFT_846371</name>
</gene>
<organism evidence="2 3">
    <name type="scientific">Rhodofomes roseus</name>
    <dbReference type="NCBI Taxonomy" id="34475"/>
    <lineage>
        <taxon>Eukaryota</taxon>
        <taxon>Fungi</taxon>
        <taxon>Dikarya</taxon>
        <taxon>Basidiomycota</taxon>
        <taxon>Agaricomycotina</taxon>
        <taxon>Agaricomycetes</taxon>
        <taxon>Polyporales</taxon>
        <taxon>Rhodofomes</taxon>
    </lineage>
</organism>
<feature type="compositionally biased region" description="Low complexity" evidence="1">
    <location>
        <begin position="428"/>
        <end position="442"/>
    </location>
</feature>
<evidence type="ECO:0000313" key="2">
    <source>
        <dbReference type="EMBL" id="KAH9839759.1"/>
    </source>
</evidence>
<feature type="region of interest" description="Disordered" evidence="1">
    <location>
        <begin position="325"/>
        <end position="469"/>
    </location>
</feature>
<feature type="region of interest" description="Disordered" evidence="1">
    <location>
        <begin position="256"/>
        <end position="289"/>
    </location>
</feature>
<proteinExistence type="predicted"/>
<feature type="compositionally biased region" description="Basic residues" evidence="1">
    <location>
        <begin position="362"/>
        <end position="373"/>
    </location>
</feature>
<dbReference type="GeneID" id="72007370"/>
<comment type="caution">
    <text evidence="2">The sequence shown here is derived from an EMBL/GenBank/DDBJ whole genome shotgun (WGS) entry which is preliminary data.</text>
</comment>
<accession>A0ABQ8KMW7</accession>
<feature type="non-terminal residue" evidence="2">
    <location>
        <position position="492"/>
    </location>
</feature>
<dbReference type="EMBL" id="JADCUA010000005">
    <property type="protein sequence ID" value="KAH9839759.1"/>
    <property type="molecule type" value="Genomic_DNA"/>
</dbReference>
<keyword evidence="3" id="KW-1185">Reference proteome</keyword>